<dbReference type="EMBL" id="CP032340">
    <property type="protein sequence ID" value="QCO11610.1"/>
    <property type="molecule type" value="Genomic_DNA"/>
</dbReference>
<feature type="domain" description="Transposase DDE" evidence="1">
    <location>
        <begin position="30"/>
        <end position="80"/>
    </location>
</feature>
<sequence length="104" mass="11224">MILVLKQSHHGSTEFTPAMAESTGVLPGLSPVAGKPVHAAFDGGRLTSDAGVLLLAEIDRRLGVCERLARCIEEPRRLQRSWSFSGNLKSSPGRISCGRIHEMT</sequence>
<dbReference type="InterPro" id="IPR025668">
    <property type="entry name" value="Tnp_DDE_dom"/>
</dbReference>
<keyword evidence="2" id="KW-0614">Plasmid</keyword>
<organism evidence="2 3">
    <name type="scientific">Azospirillum brasilense</name>
    <dbReference type="NCBI Taxonomy" id="192"/>
    <lineage>
        <taxon>Bacteria</taxon>
        <taxon>Pseudomonadati</taxon>
        <taxon>Pseudomonadota</taxon>
        <taxon>Alphaproteobacteria</taxon>
        <taxon>Rhodospirillales</taxon>
        <taxon>Azospirillaceae</taxon>
        <taxon>Azospirillum</taxon>
    </lineage>
</organism>
<name>A0A4D8QRL9_AZOBR</name>
<gene>
    <name evidence="2" type="ORF">D3868_21850</name>
</gene>
<proteinExistence type="predicted"/>
<dbReference type="Pfam" id="PF13701">
    <property type="entry name" value="DDE_Tnp_1_4"/>
    <property type="match status" value="1"/>
</dbReference>
<evidence type="ECO:0000313" key="2">
    <source>
        <dbReference type="EMBL" id="QCO11610.1"/>
    </source>
</evidence>
<accession>A0A4D8QRL9</accession>
<geneLocation type="plasmid" evidence="2 3">
    <name>p1</name>
</geneLocation>
<protein>
    <recommendedName>
        <fullName evidence="1">Transposase DDE domain-containing protein</fullName>
    </recommendedName>
</protein>
<evidence type="ECO:0000313" key="3">
    <source>
        <dbReference type="Proteomes" id="UP000298774"/>
    </source>
</evidence>
<evidence type="ECO:0000259" key="1">
    <source>
        <dbReference type="Pfam" id="PF13701"/>
    </source>
</evidence>
<dbReference type="Proteomes" id="UP000298774">
    <property type="component" value="Plasmid p1"/>
</dbReference>
<dbReference type="AlphaFoldDB" id="A0A4D8QRL9"/>
<reference evidence="2 3" key="1">
    <citation type="submission" date="2018-09" db="EMBL/GenBank/DDBJ databases">
        <title>Whole genome based analysis of evolution and adaptive divergence in Indian and Brazilian strains of Azospirillum brasilense.</title>
        <authorList>
            <person name="Singh C."/>
            <person name="Tripathi A.K."/>
        </authorList>
    </citation>
    <scope>NUCLEOTIDE SEQUENCE [LARGE SCALE GENOMIC DNA]</scope>
    <source>
        <strain evidence="2 3">MTCC4038</strain>
        <plasmid evidence="2 3">p1</plasmid>
    </source>
</reference>